<sequence length="153" mass="16319">MDDTYAVLIAPIVGVIVTIVGVALVRSGRQLKRDGHRVPGVIVGSRPVGIGYVRVSKNVYLKVRGSSSGANTHAPVVRFRTLDGRQMTASPGYGSNVAINREGKEVTVIYDPDKPERVRIDGHIDNVLGPVLFIGLGLLFTVIGTLVSFAVLT</sequence>
<keyword evidence="1" id="KW-0472">Membrane</keyword>
<evidence type="ECO:0000259" key="2">
    <source>
        <dbReference type="Pfam" id="PF12158"/>
    </source>
</evidence>
<dbReference type="RefSeq" id="WP_106240519.1">
    <property type="nucleotide sequence ID" value="NZ_PVZC01000001.1"/>
</dbReference>
<keyword evidence="1" id="KW-0812">Transmembrane</keyword>
<evidence type="ECO:0000313" key="4">
    <source>
        <dbReference type="Proteomes" id="UP000237846"/>
    </source>
</evidence>
<keyword evidence="1" id="KW-1133">Transmembrane helix</keyword>
<name>A0A2T0QFD1_9ACTN</name>
<accession>A0A2T0QFD1</accession>
<feature type="domain" description="DUF3592" evidence="2">
    <location>
        <begin position="38"/>
        <end position="124"/>
    </location>
</feature>
<dbReference type="AlphaFoldDB" id="A0A2T0QFD1"/>
<evidence type="ECO:0000313" key="3">
    <source>
        <dbReference type="EMBL" id="PRY02628.1"/>
    </source>
</evidence>
<dbReference type="Pfam" id="PF12158">
    <property type="entry name" value="DUF3592"/>
    <property type="match status" value="1"/>
</dbReference>
<feature type="transmembrane region" description="Helical" evidence="1">
    <location>
        <begin position="127"/>
        <end position="152"/>
    </location>
</feature>
<dbReference type="Proteomes" id="UP000237846">
    <property type="component" value="Unassembled WGS sequence"/>
</dbReference>
<feature type="transmembrane region" description="Helical" evidence="1">
    <location>
        <begin position="6"/>
        <end position="25"/>
    </location>
</feature>
<comment type="caution">
    <text evidence="3">The sequence shown here is derived from an EMBL/GenBank/DDBJ whole genome shotgun (WGS) entry which is preliminary data.</text>
</comment>
<reference evidence="3 4" key="1">
    <citation type="submission" date="2018-03" db="EMBL/GenBank/DDBJ databases">
        <title>Genomic Encyclopedia of Archaeal and Bacterial Type Strains, Phase II (KMG-II): from individual species to whole genera.</title>
        <authorList>
            <person name="Goeker M."/>
        </authorList>
    </citation>
    <scope>NUCLEOTIDE SEQUENCE [LARGE SCALE GENOMIC DNA]</scope>
    <source>
        <strain evidence="3 4">DSM 45601</strain>
    </source>
</reference>
<organism evidence="3 4">
    <name type="scientific">Allonocardiopsis opalescens</name>
    <dbReference type="NCBI Taxonomy" id="1144618"/>
    <lineage>
        <taxon>Bacteria</taxon>
        <taxon>Bacillati</taxon>
        <taxon>Actinomycetota</taxon>
        <taxon>Actinomycetes</taxon>
        <taxon>Streptosporangiales</taxon>
        <taxon>Allonocardiopsis</taxon>
    </lineage>
</organism>
<evidence type="ECO:0000256" key="1">
    <source>
        <dbReference type="SAM" id="Phobius"/>
    </source>
</evidence>
<dbReference type="OrthoDB" id="4212335at2"/>
<dbReference type="InterPro" id="IPR021994">
    <property type="entry name" value="DUF3592"/>
</dbReference>
<protein>
    <submittedName>
        <fullName evidence="3">Uncharacterized protein DUF3592</fullName>
    </submittedName>
</protein>
<dbReference type="EMBL" id="PVZC01000001">
    <property type="protein sequence ID" value="PRY02628.1"/>
    <property type="molecule type" value="Genomic_DNA"/>
</dbReference>
<proteinExistence type="predicted"/>
<keyword evidence="4" id="KW-1185">Reference proteome</keyword>
<gene>
    <name evidence="3" type="ORF">CLV72_1011231</name>
</gene>